<comment type="caution">
    <text evidence="4">The sequence shown here is derived from an EMBL/GenBank/DDBJ whole genome shotgun (WGS) entry which is preliminary data.</text>
</comment>
<accession>A0ABT1PQS5</accession>
<dbReference type="PANTHER" id="PTHR36721:SF15">
    <property type="entry name" value="EN_SPM-LIKE TRANSPOSON PROTEIN"/>
    <property type="match status" value="1"/>
</dbReference>
<sequence length="339" mass="33067">MAATAAVLGLAVALAVLLESGASTAKEVFMQTASSTGPDPFTPSTGNGSAPSPPASAAPTASSPAGGYATRTVNGSAPGLYGGTEKVSSCDVGQLIGYLSADPAKERAWAQVEGIDPGRVPAYIRSLTPALLRADTRVTNHGYRNGSPTAYQSIMQAGTAVLVDSHGVPRVRCACGNPLTPPVALAGDARRIGRPWPGFQPTGVIAIAPAPQPMKAILIVDVHGGGWFERPVGGGGHNDKPVPPPSVSPSGSASTSGSASASASASASRPGSASASASASASPSSSSPPSSRPPSPAPPPPSSAPARSSAGKTPPSASKASPGAPSPATTSHPATSPSP</sequence>
<feature type="region of interest" description="Disordered" evidence="1">
    <location>
        <begin position="33"/>
        <end position="67"/>
    </location>
</feature>
<feature type="signal peptide" evidence="2">
    <location>
        <begin position="1"/>
        <end position="25"/>
    </location>
</feature>
<feature type="compositionally biased region" description="Low complexity" evidence="1">
    <location>
        <begin position="304"/>
        <end position="339"/>
    </location>
</feature>
<evidence type="ECO:0000313" key="5">
    <source>
        <dbReference type="Proteomes" id="UP001057702"/>
    </source>
</evidence>
<dbReference type="EMBL" id="JANFNG010000002">
    <property type="protein sequence ID" value="MCQ4080025.1"/>
    <property type="molecule type" value="Genomic_DNA"/>
</dbReference>
<dbReference type="Pfam" id="PF20568">
    <property type="entry name" value="DUF6777"/>
    <property type="match status" value="1"/>
</dbReference>
<feature type="domain" description="DUF6777" evidence="3">
    <location>
        <begin position="71"/>
        <end position="233"/>
    </location>
</feature>
<feature type="compositionally biased region" description="Low complexity" evidence="1">
    <location>
        <begin position="248"/>
        <end position="289"/>
    </location>
</feature>
<keyword evidence="5" id="KW-1185">Reference proteome</keyword>
<proteinExistence type="predicted"/>
<feature type="region of interest" description="Disordered" evidence="1">
    <location>
        <begin position="230"/>
        <end position="339"/>
    </location>
</feature>
<reference evidence="4" key="1">
    <citation type="submission" date="2022-06" db="EMBL/GenBank/DDBJ databases">
        <title>Draft genome sequence of Streptomyces sp. RB6PN25 isolated from peat swamp forest in Thailand.</title>
        <authorList>
            <person name="Duangmal K."/>
            <person name="Klaysubun C."/>
        </authorList>
    </citation>
    <scope>NUCLEOTIDE SEQUENCE</scope>
    <source>
        <strain evidence="4">RB6PN25</strain>
    </source>
</reference>
<feature type="compositionally biased region" description="Pro residues" evidence="1">
    <location>
        <begin position="290"/>
        <end position="303"/>
    </location>
</feature>
<evidence type="ECO:0000313" key="4">
    <source>
        <dbReference type="EMBL" id="MCQ4080025.1"/>
    </source>
</evidence>
<organism evidence="4 5">
    <name type="scientific">Streptomyces humicola</name>
    <dbReference type="NCBI Taxonomy" id="2953240"/>
    <lineage>
        <taxon>Bacteria</taxon>
        <taxon>Bacillati</taxon>
        <taxon>Actinomycetota</taxon>
        <taxon>Actinomycetes</taxon>
        <taxon>Kitasatosporales</taxon>
        <taxon>Streptomycetaceae</taxon>
        <taxon>Streptomyces</taxon>
    </lineage>
</organism>
<evidence type="ECO:0000256" key="1">
    <source>
        <dbReference type="SAM" id="MobiDB-lite"/>
    </source>
</evidence>
<evidence type="ECO:0000259" key="3">
    <source>
        <dbReference type="Pfam" id="PF20568"/>
    </source>
</evidence>
<feature type="chain" id="PRO_5047018377" description="DUF6777 domain-containing protein" evidence="2">
    <location>
        <begin position="26"/>
        <end position="339"/>
    </location>
</feature>
<gene>
    <name evidence="4" type="ORF">NGB36_05315</name>
</gene>
<dbReference type="InterPro" id="IPR046704">
    <property type="entry name" value="DUF6777"/>
</dbReference>
<dbReference type="RefSeq" id="WP_255918888.1">
    <property type="nucleotide sequence ID" value="NZ_JANFNG010000002.1"/>
</dbReference>
<name>A0ABT1PQS5_9ACTN</name>
<dbReference type="PANTHER" id="PTHR36721">
    <property type="entry name" value="PROLINE-RICH FAMILY PROTEIN"/>
    <property type="match status" value="1"/>
</dbReference>
<keyword evidence="2" id="KW-0732">Signal</keyword>
<dbReference type="Proteomes" id="UP001057702">
    <property type="component" value="Unassembled WGS sequence"/>
</dbReference>
<evidence type="ECO:0000256" key="2">
    <source>
        <dbReference type="SAM" id="SignalP"/>
    </source>
</evidence>
<feature type="compositionally biased region" description="Low complexity" evidence="1">
    <location>
        <begin position="57"/>
        <end position="67"/>
    </location>
</feature>
<protein>
    <recommendedName>
        <fullName evidence="3">DUF6777 domain-containing protein</fullName>
    </recommendedName>
</protein>